<protein>
    <submittedName>
        <fullName evidence="3">Uncharacterized protein</fullName>
    </submittedName>
</protein>
<comment type="caution">
    <text evidence="3">The sequence shown here is derived from an EMBL/GenBank/DDBJ whole genome shotgun (WGS) entry which is preliminary data.</text>
</comment>
<dbReference type="EMBL" id="JAVTLL010000016">
    <property type="protein sequence ID" value="MDT7843854.1"/>
    <property type="molecule type" value="Genomic_DNA"/>
</dbReference>
<sequence>MPSSAPTARTARLLAALTVVLAVFTLTACEDGEGLRDEGPSSSTSTSLTYDDDPSPSSQASPPSGNS</sequence>
<evidence type="ECO:0000256" key="1">
    <source>
        <dbReference type="SAM" id="MobiDB-lite"/>
    </source>
</evidence>
<feature type="compositionally biased region" description="Low complexity" evidence="1">
    <location>
        <begin position="40"/>
        <end position="67"/>
    </location>
</feature>
<evidence type="ECO:0000313" key="4">
    <source>
        <dbReference type="Proteomes" id="UP001257948"/>
    </source>
</evidence>
<proteinExistence type="predicted"/>
<evidence type="ECO:0000256" key="2">
    <source>
        <dbReference type="SAM" id="SignalP"/>
    </source>
</evidence>
<dbReference type="RefSeq" id="WP_314203363.1">
    <property type="nucleotide sequence ID" value="NZ_JAVTLL010000016.1"/>
</dbReference>
<organism evidence="3 4">
    <name type="scientific">Streptomyces justiciae</name>
    <dbReference type="NCBI Taxonomy" id="2780140"/>
    <lineage>
        <taxon>Bacteria</taxon>
        <taxon>Bacillati</taxon>
        <taxon>Actinomycetota</taxon>
        <taxon>Actinomycetes</taxon>
        <taxon>Kitasatosporales</taxon>
        <taxon>Streptomycetaceae</taxon>
        <taxon>Streptomyces</taxon>
    </lineage>
</organism>
<feature type="region of interest" description="Disordered" evidence="1">
    <location>
        <begin position="30"/>
        <end position="67"/>
    </location>
</feature>
<name>A0ABU3LX86_9ACTN</name>
<keyword evidence="2" id="KW-0732">Signal</keyword>
<evidence type="ECO:0000313" key="3">
    <source>
        <dbReference type="EMBL" id="MDT7843854.1"/>
    </source>
</evidence>
<accession>A0ABU3LX86</accession>
<feature type="signal peptide" evidence="2">
    <location>
        <begin position="1"/>
        <end position="28"/>
    </location>
</feature>
<keyword evidence="4" id="KW-1185">Reference proteome</keyword>
<feature type="chain" id="PRO_5046118216" evidence="2">
    <location>
        <begin position="29"/>
        <end position="67"/>
    </location>
</feature>
<gene>
    <name evidence="3" type="ORF">RQC66_24335</name>
</gene>
<reference evidence="4" key="1">
    <citation type="submission" date="2023-07" db="EMBL/GenBank/DDBJ databases">
        <title>Draft genome sequence of the endophytic actinobacterium Streptomyces justiciae WPN32, a potential antibiotic producer.</title>
        <authorList>
            <person name="Yasawong M."/>
            <person name="Pana W."/>
            <person name="Ganta P."/>
            <person name="Santapan N."/>
            <person name="Songngamsuk T."/>
            <person name="Phatcharaharikarn M."/>
            <person name="Kerdtoob S."/>
            <person name="Nantapong N."/>
        </authorList>
    </citation>
    <scope>NUCLEOTIDE SEQUENCE [LARGE SCALE GENOMIC DNA]</scope>
    <source>
        <strain evidence="4">WPN32</strain>
    </source>
</reference>
<dbReference type="Proteomes" id="UP001257948">
    <property type="component" value="Unassembled WGS sequence"/>
</dbReference>